<evidence type="ECO:0000256" key="1">
    <source>
        <dbReference type="ARBA" id="ARBA00000086"/>
    </source>
</evidence>
<dbReference type="InterPro" id="IPR023170">
    <property type="entry name" value="HhH_base_excis_C"/>
</dbReference>
<dbReference type="SUPFAM" id="SSF46689">
    <property type="entry name" value="Homeodomain-like"/>
    <property type="match status" value="2"/>
</dbReference>
<comment type="caution">
    <text evidence="11">The sequence shown here is derived from an EMBL/GenBank/DDBJ whole genome shotgun (WGS) entry which is preliminary data.</text>
</comment>
<dbReference type="EC" id="3.2.2.21" evidence="3"/>
<evidence type="ECO:0000256" key="8">
    <source>
        <dbReference type="ARBA" id="ARBA00023163"/>
    </source>
</evidence>
<dbReference type="Gene3D" id="3.30.310.20">
    <property type="entry name" value="DNA-3-methyladenine glycosylase AlkA, N-terminal domain"/>
    <property type="match status" value="1"/>
</dbReference>
<dbReference type="InterPro" id="IPR010316">
    <property type="entry name" value="AlkA_N"/>
</dbReference>
<accession>A0ABT1ANE7</accession>
<dbReference type="InterPro" id="IPR004026">
    <property type="entry name" value="Ada_DNA_repair_Zn-bd"/>
</dbReference>
<evidence type="ECO:0000256" key="5">
    <source>
        <dbReference type="ARBA" id="ARBA00022763"/>
    </source>
</evidence>
<dbReference type="SMART" id="SM00478">
    <property type="entry name" value="ENDO3c"/>
    <property type="match status" value="1"/>
</dbReference>
<keyword evidence="4" id="KW-0808">Transferase</keyword>
<dbReference type="RefSeq" id="WP_252682555.1">
    <property type="nucleotide sequence ID" value="NZ_JAMXHT010000006.1"/>
</dbReference>
<evidence type="ECO:0000256" key="7">
    <source>
        <dbReference type="ARBA" id="ARBA00023159"/>
    </source>
</evidence>
<dbReference type="SUPFAM" id="SSF57884">
    <property type="entry name" value="Ada DNA repair protein, N-terminal domain (N-Ada 10)"/>
    <property type="match status" value="1"/>
</dbReference>
<evidence type="ECO:0000313" key="11">
    <source>
        <dbReference type="EMBL" id="MCO5399915.1"/>
    </source>
</evidence>
<dbReference type="PANTHER" id="PTHR43003:SF13">
    <property type="entry name" value="DNA-3-METHYLADENINE GLYCOSYLASE 2"/>
    <property type="match status" value="1"/>
</dbReference>
<dbReference type="InterPro" id="IPR051912">
    <property type="entry name" value="Alkylbase_DNA_Glycosylase/TA"/>
</dbReference>
<dbReference type="Proteomes" id="UP001162811">
    <property type="component" value="Unassembled WGS sequence"/>
</dbReference>
<dbReference type="InterPro" id="IPR011257">
    <property type="entry name" value="DNA_glycosylase"/>
</dbReference>
<evidence type="ECO:0000256" key="9">
    <source>
        <dbReference type="ARBA" id="ARBA00023204"/>
    </source>
</evidence>
<dbReference type="Pfam" id="PF02805">
    <property type="entry name" value="Ada_Zn_binding"/>
    <property type="match status" value="1"/>
</dbReference>
<sequence>MHLDHNACYHAVQSRDRRFDGWFFVGVTSTGVYCRPVCAVRTPQQKNCRFFATAAAAEHAGFRPCLRCRPELAPGHSLAEMSSNLARAAARMIDEGFLQEHDLAALANAVGVTDRHLRRIFRAEFDVSPIDYAQTQRLLLAKRLLTDTAMPVGDIAFAAGFGSVRRLNSGFMEHYGFAPTRLRSRTTATHPEDGPTLMLGYRPPFAWGALLEFLRARAIDGVEVVNNDSYARTIAVDYAGARHTGSLHARNVPQRHAVALTLSPSLLHAMPPVLARVRRLFDLDCRPDLVDAHLGALAAETPGLRVPGAVDGFEIAVRAIAGQVISLVQARHILARMVAAFGAPLEQPSDRQSGLSVTFPSAAALAAVDPQALSAQTGLQASRAAAVVELARAIEGGNLRLEPLVPLAPTLAALQALPGVGEWTAQYVAMRALGWPNAFPLGDYVLRKRLANGDGALPTRRAMVERAEPWAPWRAYAAMHLWHREDALADTVSS</sequence>
<keyword evidence="4" id="KW-0489">Methyltransferase</keyword>
<dbReference type="Pfam" id="PF06029">
    <property type="entry name" value="AlkA_N"/>
    <property type="match status" value="1"/>
</dbReference>
<keyword evidence="7" id="KW-0010">Activator</keyword>
<dbReference type="InterPro" id="IPR018060">
    <property type="entry name" value="HTH_AraC"/>
</dbReference>
<comment type="catalytic activity">
    <reaction evidence="1">
        <text>Hydrolysis of alkylated DNA, releasing 3-methyladenine, 3-methylguanine, 7-methylguanine and 7-methyladenine.</text>
        <dbReference type="EC" id="3.2.2.21"/>
    </reaction>
</comment>
<dbReference type="InterPro" id="IPR003265">
    <property type="entry name" value="HhH-GPD_domain"/>
</dbReference>
<reference evidence="11" key="2">
    <citation type="journal article" date="2023" name="Front. Microbiol.">
        <title>Ralstonia chuxiongensis sp. nov., Ralstonia mojiangensis sp. nov., and Ralstonia soli sp. nov., isolated from tobacco fields, are three novel species in the family Burkholderiaceae.</title>
        <authorList>
            <person name="Lu C.H."/>
            <person name="Zhang Y.Y."/>
            <person name="Jiang N."/>
            <person name="Chen W."/>
            <person name="Shao X."/>
            <person name="Zhao Z.M."/>
            <person name="Lu W.L."/>
            <person name="Hu X."/>
            <person name="Xi Y.X."/>
            <person name="Zou S.Y."/>
            <person name="Wei Q.J."/>
            <person name="Lin Z.L."/>
            <person name="Gong L."/>
            <person name="Gai X.T."/>
            <person name="Zhang L.Q."/>
            <person name="Li J.Y."/>
            <person name="Jin Y."/>
            <person name="Xia Z.Y."/>
        </authorList>
    </citation>
    <scope>NUCLEOTIDE SEQUENCE</scope>
    <source>
        <strain evidence="11">21MJYT02-11</strain>
    </source>
</reference>
<dbReference type="SMART" id="SM01009">
    <property type="entry name" value="AlkA_N"/>
    <property type="match status" value="1"/>
</dbReference>
<evidence type="ECO:0000313" key="12">
    <source>
        <dbReference type="Proteomes" id="UP001162811"/>
    </source>
</evidence>
<evidence type="ECO:0000259" key="10">
    <source>
        <dbReference type="PROSITE" id="PS01124"/>
    </source>
</evidence>
<dbReference type="EMBL" id="JAMXHT010000006">
    <property type="protein sequence ID" value="MCO5399915.1"/>
    <property type="molecule type" value="Genomic_DNA"/>
</dbReference>
<keyword evidence="9" id="KW-0234">DNA repair</keyword>
<dbReference type="SUPFAM" id="SSF48150">
    <property type="entry name" value="DNA-glycosylase"/>
    <property type="match status" value="1"/>
</dbReference>
<keyword evidence="5" id="KW-0227">DNA damage</keyword>
<dbReference type="CDD" id="cd00056">
    <property type="entry name" value="ENDO3c"/>
    <property type="match status" value="1"/>
</dbReference>
<dbReference type="Gene3D" id="3.40.10.10">
    <property type="entry name" value="DNA Methylphosphotriester Repair Domain"/>
    <property type="match status" value="1"/>
</dbReference>
<keyword evidence="12" id="KW-1185">Reference proteome</keyword>
<dbReference type="PANTHER" id="PTHR43003">
    <property type="entry name" value="DNA-3-METHYLADENINE GLYCOSYLASE"/>
    <property type="match status" value="1"/>
</dbReference>
<evidence type="ECO:0000256" key="4">
    <source>
        <dbReference type="ARBA" id="ARBA00022603"/>
    </source>
</evidence>
<comment type="cofactor">
    <cofactor evidence="2">
        <name>Zn(2+)</name>
        <dbReference type="ChEBI" id="CHEBI:29105"/>
    </cofactor>
</comment>
<protein>
    <recommendedName>
        <fullName evidence="3">DNA-3-methyladenine glycosylase II</fullName>
        <ecNumber evidence="3">3.2.2.21</ecNumber>
    </recommendedName>
</protein>
<organism evidence="11 12">
    <name type="scientific">Ralstonia soli</name>
    <dbReference type="NCBI Taxonomy" id="2953896"/>
    <lineage>
        <taxon>Bacteria</taxon>
        <taxon>Pseudomonadati</taxon>
        <taxon>Pseudomonadota</taxon>
        <taxon>Betaproteobacteria</taxon>
        <taxon>Burkholderiales</taxon>
        <taxon>Burkholderiaceae</taxon>
        <taxon>Ralstonia</taxon>
    </lineage>
</organism>
<dbReference type="SUPFAM" id="SSF55945">
    <property type="entry name" value="TATA-box binding protein-like"/>
    <property type="match status" value="1"/>
</dbReference>
<dbReference type="PROSITE" id="PS01124">
    <property type="entry name" value="HTH_ARAC_FAMILY_2"/>
    <property type="match status" value="1"/>
</dbReference>
<dbReference type="InterPro" id="IPR035451">
    <property type="entry name" value="Ada-like_dom_sf"/>
</dbReference>
<dbReference type="Gene3D" id="1.10.10.60">
    <property type="entry name" value="Homeodomain-like"/>
    <property type="match status" value="1"/>
</dbReference>
<evidence type="ECO:0000256" key="6">
    <source>
        <dbReference type="ARBA" id="ARBA00023015"/>
    </source>
</evidence>
<dbReference type="SMART" id="SM00342">
    <property type="entry name" value="HTH_ARAC"/>
    <property type="match status" value="1"/>
</dbReference>
<evidence type="ECO:0000256" key="2">
    <source>
        <dbReference type="ARBA" id="ARBA00001947"/>
    </source>
</evidence>
<dbReference type="InterPro" id="IPR037046">
    <property type="entry name" value="AlkA_N_sf"/>
</dbReference>
<proteinExistence type="predicted"/>
<name>A0ABT1ANE7_9RALS</name>
<gene>
    <name evidence="11" type="ORF">NG900_17090</name>
</gene>
<reference evidence="11" key="1">
    <citation type="submission" date="2022-06" db="EMBL/GenBank/DDBJ databases">
        <authorList>
            <person name="Lu C.-H."/>
        </authorList>
    </citation>
    <scope>NUCLEOTIDE SEQUENCE</scope>
    <source>
        <strain evidence="11">21MJYT02-11</strain>
    </source>
</reference>
<keyword evidence="8" id="KW-0804">Transcription</keyword>
<dbReference type="Gene3D" id="1.10.340.30">
    <property type="entry name" value="Hypothetical protein, domain 2"/>
    <property type="match status" value="1"/>
</dbReference>
<keyword evidence="6" id="KW-0805">Transcription regulation</keyword>
<dbReference type="InterPro" id="IPR009057">
    <property type="entry name" value="Homeodomain-like_sf"/>
</dbReference>
<evidence type="ECO:0000256" key="3">
    <source>
        <dbReference type="ARBA" id="ARBA00012000"/>
    </source>
</evidence>
<feature type="domain" description="HTH araC/xylS-type" evidence="10">
    <location>
        <begin position="87"/>
        <end position="185"/>
    </location>
</feature>
<dbReference type="Gene3D" id="1.10.1670.10">
    <property type="entry name" value="Helix-hairpin-Helix base-excision DNA repair enzymes (C-terminal)"/>
    <property type="match status" value="1"/>
</dbReference>
<dbReference type="Pfam" id="PF12833">
    <property type="entry name" value="HTH_18"/>
    <property type="match status" value="1"/>
</dbReference>